<proteinExistence type="predicted"/>
<keyword evidence="3" id="KW-1185">Reference proteome</keyword>
<protein>
    <submittedName>
        <fullName evidence="2">Uncharacterized protein</fullName>
    </submittedName>
</protein>
<name>A0A6A6X313_9PLEO</name>
<gene>
    <name evidence="2" type="ORF">K505DRAFT_76333</name>
</gene>
<sequence>MRSPTSSQPPIPSNPSLTITNTTALAISIKTLDPKSKNKDKTRTQLGYRAIQRPDGVVVEYPRYQPSTSPSPRPSPTLSTKTFEPKPLALTSPTKPISRTLQIQQLRDANLRGIRDFNAELARQRGRDGYNGPVECGRGGYNTPVERGRGEYYEPVEECQLTPMERFLRNQEPWTPYSPRMASEGMRVKRVIYE</sequence>
<feature type="compositionally biased region" description="Basic and acidic residues" evidence="1">
    <location>
        <begin position="32"/>
        <end position="43"/>
    </location>
</feature>
<evidence type="ECO:0000256" key="1">
    <source>
        <dbReference type="SAM" id="MobiDB-lite"/>
    </source>
</evidence>
<dbReference type="AlphaFoldDB" id="A0A6A6X313"/>
<organism evidence="2 3">
    <name type="scientific">Melanomma pulvis-pyrius CBS 109.77</name>
    <dbReference type="NCBI Taxonomy" id="1314802"/>
    <lineage>
        <taxon>Eukaryota</taxon>
        <taxon>Fungi</taxon>
        <taxon>Dikarya</taxon>
        <taxon>Ascomycota</taxon>
        <taxon>Pezizomycotina</taxon>
        <taxon>Dothideomycetes</taxon>
        <taxon>Pleosporomycetidae</taxon>
        <taxon>Pleosporales</taxon>
        <taxon>Melanommataceae</taxon>
        <taxon>Melanomma</taxon>
    </lineage>
</organism>
<reference evidence="2" key="1">
    <citation type="journal article" date="2020" name="Stud. Mycol.">
        <title>101 Dothideomycetes genomes: a test case for predicting lifestyles and emergence of pathogens.</title>
        <authorList>
            <person name="Haridas S."/>
            <person name="Albert R."/>
            <person name="Binder M."/>
            <person name="Bloem J."/>
            <person name="Labutti K."/>
            <person name="Salamov A."/>
            <person name="Andreopoulos B."/>
            <person name="Baker S."/>
            <person name="Barry K."/>
            <person name="Bills G."/>
            <person name="Bluhm B."/>
            <person name="Cannon C."/>
            <person name="Castanera R."/>
            <person name="Culley D."/>
            <person name="Daum C."/>
            <person name="Ezra D."/>
            <person name="Gonzalez J."/>
            <person name="Henrissat B."/>
            <person name="Kuo A."/>
            <person name="Liang C."/>
            <person name="Lipzen A."/>
            <person name="Lutzoni F."/>
            <person name="Magnuson J."/>
            <person name="Mondo S."/>
            <person name="Nolan M."/>
            <person name="Ohm R."/>
            <person name="Pangilinan J."/>
            <person name="Park H.-J."/>
            <person name="Ramirez L."/>
            <person name="Alfaro M."/>
            <person name="Sun H."/>
            <person name="Tritt A."/>
            <person name="Yoshinaga Y."/>
            <person name="Zwiers L.-H."/>
            <person name="Turgeon B."/>
            <person name="Goodwin S."/>
            <person name="Spatafora J."/>
            <person name="Crous P."/>
            <person name="Grigoriev I."/>
        </authorList>
    </citation>
    <scope>NUCLEOTIDE SEQUENCE</scope>
    <source>
        <strain evidence="2">CBS 109.77</strain>
    </source>
</reference>
<dbReference type="OrthoDB" id="3692283at2759"/>
<dbReference type="Proteomes" id="UP000799757">
    <property type="component" value="Unassembled WGS sequence"/>
</dbReference>
<accession>A0A6A6X313</accession>
<feature type="region of interest" description="Disordered" evidence="1">
    <location>
        <begin position="31"/>
        <end position="95"/>
    </location>
</feature>
<dbReference type="EMBL" id="MU002057">
    <property type="protein sequence ID" value="KAF2790756.1"/>
    <property type="molecule type" value="Genomic_DNA"/>
</dbReference>
<evidence type="ECO:0000313" key="2">
    <source>
        <dbReference type="EMBL" id="KAF2790756.1"/>
    </source>
</evidence>
<evidence type="ECO:0000313" key="3">
    <source>
        <dbReference type="Proteomes" id="UP000799757"/>
    </source>
</evidence>